<dbReference type="AlphaFoldDB" id="A0A8B8HUF0"/>
<dbReference type="PANTHER" id="PTHR19446">
    <property type="entry name" value="REVERSE TRANSCRIPTASES"/>
    <property type="match status" value="1"/>
</dbReference>
<dbReference type="InterPro" id="IPR000477">
    <property type="entry name" value="RT_dom"/>
</dbReference>
<dbReference type="RefSeq" id="XP_026488483.2">
    <property type="nucleotide sequence ID" value="XM_026632698.2"/>
</dbReference>
<evidence type="ECO:0000256" key="1">
    <source>
        <dbReference type="SAM" id="MobiDB-lite"/>
    </source>
</evidence>
<evidence type="ECO:0000313" key="4">
    <source>
        <dbReference type="RefSeq" id="XP_026488483.2"/>
    </source>
</evidence>
<dbReference type="SUPFAM" id="SSF56672">
    <property type="entry name" value="DNA/RNA polymerases"/>
    <property type="match status" value="1"/>
</dbReference>
<feature type="region of interest" description="Disordered" evidence="1">
    <location>
        <begin position="1"/>
        <end position="46"/>
    </location>
</feature>
<proteinExistence type="predicted"/>
<dbReference type="Gene3D" id="3.60.10.10">
    <property type="entry name" value="Endonuclease/exonuclease/phosphatase"/>
    <property type="match status" value="1"/>
</dbReference>
<feature type="compositionally biased region" description="Basic residues" evidence="1">
    <location>
        <begin position="36"/>
        <end position="46"/>
    </location>
</feature>
<reference evidence="4" key="1">
    <citation type="submission" date="2025-08" db="UniProtKB">
        <authorList>
            <consortium name="RefSeq"/>
        </authorList>
    </citation>
    <scope>IDENTIFICATION</scope>
    <source>
        <tissue evidence="4">Whole body</tissue>
    </source>
</reference>
<dbReference type="PROSITE" id="PS50878">
    <property type="entry name" value="RT_POL"/>
    <property type="match status" value="1"/>
</dbReference>
<dbReference type="InterPro" id="IPR036691">
    <property type="entry name" value="Endo/exonu/phosph_ase_sf"/>
</dbReference>
<dbReference type="OrthoDB" id="418748at2759"/>
<dbReference type="CDD" id="cd01650">
    <property type="entry name" value="RT_nLTR_like"/>
    <property type="match status" value="1"/>
</dbReference>
<evidence type="ECO:0000259" key="2">
    <source>
        <dbReference type="PROSITE" id="PS50878"/>
    </source>
</evidence>
<evidence type="ECO:0000313" key="3">
    <source>
        <dbReference type="Proteomes" id="UP001652626"/>
    </source>
</evidence>
<dbReference type="InterPro" id="IPR043502">
    <property type="entry name" value="DNA/RNA_pol_sf"/>
</dbReference>
<sequence>MDSKNHTSDRARAYPTGDAQGQHPAPVGNGQGLSHRNGRVRRKKRARSVRELRLRCARNRNADGEALLQAACAFDLAITNTWFKKKEEHLITYKSVHHATQIDYFLVRRRSLCCVKNCKVLPGESLVAQNRLVVMEVKLSVSPRNSQTQPPPKTRWRMLENDECASRFRNHIVEKMIEMNEMEEKLVDECWNEMARHIRKVAKDVFGESKGKGRWNEEVQNVLREKKVAFKVWQVVKNVNTSLKDEIKEVYKEFKRRAKKAVAVARAKAQEKLYNSLNSPRGQKELYRITKERERRSRYITHIKCMKDEADDIPFEVWKVLKTNGCMWLTLFFNKLLPEETIPQEWCCSSLVLIFKNKGDVQDWNNYRGIKLMSHTMKVWEKVIERRLREESEITQNQLEFMSGRGTMDELCEKYRRAHKNLHMVFIDLEKAYDRVPREVLWWALKGKGLPGKYVELVRAMYRGSCTYVRSSAGNTDQFSMAVGLHQGSALSPYPFLLIMDALTADIQEKAPWCMLFANDIVLVSEDGPEIQSRLEDWQQKLENRSRNTNQKVRETQKYYGHFANLTMC</sequence>
<dbReference type="GeneID" id="113395141"/>
<protein>
    <submittedName>
        <fullName evidence="4">Uncharacterized protein LOC113395141</fullName>
    </submittedName>
</protein>
<keyword evidence="3" id="KW-1185">Reference proteome</keyword>
<feature type="compositionally biased region" description="Basic and acidic residues" evidence="1">
    <location>
        <begin position="1"/>
        <end position="12"/>
    </location>
</feature>
<accession>A0A8B8HUF0</accession>
<dbReference type="Pfam" id="PF00078">
    <property type="entry name" value="RVT_1"/>
    <property type="match status" value="1"/>
</dbReference>
<gene>
    <name evidence="4" type="primary">LOC113395141</name>
</gene>
<name>A0A8B8HUF0_VANTA</name>
<organism evidence="3 4">
    <name type="scientific">Vanessa tameamea</name>
    <name type="common">Kamehameha butterfly</name>
    <dbReference type="NCBI Taxonomy" id="334116"/>
    <lineage>
        <taxon>Eukaryota</taxon>
        <taxon>Metazoa</taxon>
        <taxon>Ecdysozoa</taxon>
        <taxon>Arthropoda</taxon>
        <taxon>Hexapoda</taxon>
        <taxon>Insecta</taxon>
        <taxon>Pterygota</taxon>
        <taxon>Neoptera</taxon>
        <taxon>Endopterygota</taxon>
        <taxon>Lepidoptera</taxon>
        <taxon>Glossata</taxon>
        <taxon>Ditrysia</taxon>
        <taxon>Papilionoidea</taxon>
        <taxon>Nymphalidae</taxon>
        <taxon>Nymphalinae</taxon>
        <taxon>Vanessa</taxon>
    </lineage>
</organism>
<dbReference type="Proteomes" id="UP001652626">
    <property type="component" value="Chromosome 9"/>
</dbReference>
<feature type="domain" description="Reverse transcriptase" evidence="2">
    <location>
        <begin position="335"/>
        <end position="568"/>
    </location>
</feature>